<gene>
    <name evidence="2" type="ORF">G2W53_031870</name>
</gene>
<dbReference type="EMBL" id="JAAIUW010000010">
    <property type="protein sequence ID" value="KAF7810894.1"/>
    <property type="molecule type" value="Genomic_DNA"/>
</dbReference>
<dbReference type="Proteomes" id="UP000634136">
    <property type="component" value="Unassembled WGS sequence"/>
</dbReference>
<proteinExistence type="predicted"/>
<evidence type="ECO:0000313" key="2">
    <source>
        <dbReference type="EMBL" id="KAF7810894.1"/>
    </source>
</evidence>
<protein>
    <submittedName>
        <fullName evidence="2">Organ specific protein</fullName>
    </submittedName>
</protein>
<feature type="compositionally biased region" description="Basic and acidic residues" evidence="1">
    <location>
        <begin position="168"/>
        <end position="181"/>
    </location>
</feature>
<dbReference type="InterPro" id="IPR024489">
    <property type="entry name" value="Organ_specific_prot"/>
</dbReference>
<comment type="caution">
    <text evidence="2">The sequence shown here is derived from an EMBL/GenBank/DDBJ whole genome shotgun (WGS) entry which is preliminary data.</text>
</comment>
<dbReference type="AlphaFoldDB" id="A0A834SVQ6"/>
<keyword evidence="3" id="KW-1185">Reference proteome</keyword>
<accession>A0A834SVQ6</accession>
<feature type="region of interest" description="Disordered" evidence="1">
    <location>
        <begin position="120"/>
        <end position="190"/>
    </location>
</feature>
<dbReference type="OrthoDB" id="1734141at2759"/>
<name>A0A834SVQ6_9FABA</name>
<dbReference type="PANTHER" id="PTHR33731:SF2">
    <property type="entry name" value="ORGAN-SPECIFIC PROTEIN S2-LIKE"/>
    <property type="match status" value="1"/>
</dbReference>
<reference evidence="2" key="1">
    <citation type="submission" date="2020-09" db="EMBL/GenBank/DDBJ databases">
        <title>Genome-Enabled Discovery of Anthraquinone Biosynthesis in Senna tora.</title>
        <authorList>
            <person name="Kang S.-H."/>
            <person name="Pandey R.P."/>
            <person name="Lee C.-M."/>
            <person name="Sim J.-S."/>
            <person name="Jeong J.-T."/>
            <person name="Choi B.-S."/>
            <person name="Jung M."/>
            <person name="Ginzburg D."/>
            <person name="Zhao K."/>
            <person name="Won S.Y."/>
            <person name="Oh T.-J."/>
            <person name="Yu Y."/>
            <person name="Kim N.-H."/>
            <person name="Lee O.R."/>
            <person name="Lee T.-H."/>
            <person name="Bashyal P."/>
            <person name="Kim T.-S."/>
            <person name="Lee W.-H."/>
            <person name="Kawkins C."/>
            <person name="Kim C.-K."/>
            <person name="Kim J.S."/>
            <person name="Ahn B.O."/>
            <person name="Rhee S.Y."/>
            <person name="Sohng J.K."/>
        </authorList>
    </citation>
    <scope>NUCLEOTIDE SEQUENCE</scope>
    <source>
        <tissue evidence="2">Leaf</tissue>
    </source>
</reference>
<feature type="compositionally biased region" description="Basic and acidic residues" evidence="1">
    <location>
        <begin position="144"/>
        <end position="155"/>
    </location>
</feature>
<dbReference type="Pfam" id="PF10950">
    <property type="entry name" value="Organ_specific"/>
    <property type="match status" value="1"/>
</dbReference>
<sequence length="190" mass="21649">MNGFVQITRETIEVQAVSGMLHHRKVREGEGEKLAESGRSRKDGGEYWRMLMKDEAMPQQVEGLLLHHPINSMIHQSHKKPNSHLNHECDEDHDNLLTTLESRSSLWNDHNNGNTKVDQKKKFADDFEPRPNASAYNNGEVGTEENKDFTKDFEPRPNASAYNNGEVGAEKNKDFTKDFEPRPNASAYGE</sequence>
<evidence type="ECO:0000256" key="1">
    <source>
        <dbReference type="SAM" id="MobiDB-lite"/>
    </source>
</evidence>
<feature type="compositionally biased region" description="Basic and acidic residues" evidence="1">
    <location>
        <begin position="120"/>
        <end position="129"/>
    </location>
</feature>
<evidence type="ECO:0000313" key="3">
    <source>
        <dbReference type="Proteomes" id="UP000634136"/>
    </source>
</evidence>
<dbReference type="PANTHER" id="PTHR33731">
    <property type="entry name" value="PROTEIN, PUTATIVE-RELATED"/>
    <property type="match status" value="1"/>
</dbReference>
<organism evidence="2 3">
    <name type="scientific">Senna tora</name>
    <dbReference type="NCBI Taxonomy" id="362788"/>
    <lineage>
        <taxon>Eukaryota</taxon>
        <taxon>Viridiplantae</taxon>
        <taxon>Streptophyta</taxon>
        <taxon>Embryophyta</taxon>
        <taxon>Tracheophyta</taxon>
        <taxon>Spermatophyta</taxon>
        <taxon>Magnoliopsida</taxon>
        <taxon>eudicotyledons</taxon>
        <taxon>Gunneridae</taxon>
        <taxon>Pentapetalae</taxon>
        <taxon>rosids</taxon>
        <taxon>fabids</taxon>
        <taxon>Fabales</taxon>
        <taxon>Fabaceae</taxon>
        <taxon>Caesalpinioideae</taxon>
        <taxon>Cassia clade</taxon>
        <taxon>Senna</taxon>
    </lineage>
</organism>